<comment type="caution">
    <text evidence="1">The sequence shown here is derived from an EMBL/GenBank/DDBJ whole genome shotgun (WGS) entry which is preliminary data.</text>
</comment>
<dbReference type="OrthoDB" id="636834at2"/>
<protein>
    <submittedName>
        <fullName evidence="1">Uncharacterized protein</fullName>
    </submittedName>
</protein>
<sequence>MQNSYPLESIDLLATITLNPNVEDLRTFSLEQYEDIVKYLREERSRLQSVIKRQVFATNSTKEVEAIIRKYYSATINIIDTVFANKSKLPDGNPELHKIYEDLLHVLGDLLAFIENRFAKFLSQEEKVALTYLFISKQRLKQKLEHFQMRIDFNQLPYKAPYQLLIKRLNRFTRLKEFDFEITFRTLFYKRELVKGLESMEIDNNQLSEVIFTQIDKLLIYLNYNSKSYIDELTLRLYDQISSFESSKKKVERLCYFRKTFRQLHRKPGFILNPNYHDLDVVIEKWFEEEISYWEKQISFGMDLEDTLDAAKKKDSESMQKILCSLSADQVALILRGADEARIFVANSITEVFRTVVPYLSTPHRKDLSYESMRTKSYVAEDRDKQLAIEALHKIAKRIESY</sequence>
<reference evidence="1 2" key="1">
    <citation type="submission" date="2019-04" db="EMBL/GenBank/DDBJ databases">
        <title>Flavobacterium sp. nov. isolated from construction timber.</title>
        <authorList>
            <person name="Lin S.-Y."/>
            <person name="Chang C.-T."/>
            <person name="Young C.-C."/>
        </authorList>
    </citation>
    <scope>NUCLEOTIDE SEQUENCE [LARGE SCALE GENOMIC DNA]</scope>
    <source>
        <strain evidence="1 2">CC-CTC003</strain>
    </source>
</reference>
<dbReference type="AlphaFoldDB" id="A0A4S4A3X8"/>
<evidence type="ECO:0000313" key="1">
    <source>
        <dbReference type="EMBL" id="THF52983.1"/>
    </source>
</evidence>
<name>A0A4S4A3X8_9FLAO</name>
<gene>
    <name evidence="1" type="ORF">E6C50_01890</name>
</gene>
<keyword evidence="2" id="KW-1185">Reference proteome</keyword>
<organism evidence="1 2">
    <name type="scientific">Flavobacterium supellecticarium</name>
    <dbReference type="NCBI Taxonomy" id="2565924"/>
    <lineage>
        <taxon>Bacteria</taxon>
        <taxon>Pseudomonadati</taxon>
        <taxon>Bacteroidota</taxon>
        <taxon>Flavobacteriia</taxon>
        <taxon>Flavobacteriales</taxon>
        <taxon>Flavobacteriaceae</taxon>
        <taxon>Flavobacterium</taxon>
    </lineage>
</organism>
<dbReference type="EMBL" id="SSNZ01000001">
    <property type="protein sequence ID" value="THF52983.1"/>
    <property type="molecule type" value="Genomic_DNA"/>
</dbReference>
<dbReference type="Proteomes" id="UP000307507">
    <property type="component" value="Unassembled WGS sequence"/>
</dbReference>
<accession>A0A4S4A3X8</accession>
<proteinExistence type="predicted"/>
<dbReference type="RefSeq" id="WP_136401508.1">
    <property type="nucleotide sequence ID" value="NZ_SSNZ01000001.1"/>
</dbReference>
<evidence type="ECO:0000313" key="2">
    <source>
        <dbReference type="Proteomes" id="UP000307507"/>
    </source>
</evidence>